<dbReference type="Gene3D" id="1.10.287.110">
    <property type="entry name" value="DnaJ domain"/>
    <property type="match status" value="1"/>
</dbReference>
<evidence type="ECO:0000256" key="5">
    <source>
        <dbReference type="ARBA" id="ARBA00022833"/>
    </source>
</evidence>
<dbReference type="InParanoid" id="A0LEW0"/>
<keyword evidence="7" id="KW-0143">Chaperone</keyword>
<evidence type="ECO:0000256" key="4">
    <source>
        <dbReference type="ARBA" id="ARBA00022771"/>
    </source>
</evidence>
<dbReference type="eggNOG" id="COG0484">
    <property type="taxonomic scope" value="Bacteria"/>
</dbReference>
<dbReference type="GO" id="GO:0005737">
    <property type="term" value="C:cytoplasm"/>
    <property type="evidence" value="ECO:0007669"/>
    <property type="project" value="TreeGrafter"/>
</dbReference>
<dbReference type="PROSITE" id="PS00636">
    <property type="entry name" value="DNAJ_1"/>
    <property type="match status" value="1"/>
</dbReference>
<keyword evidence="6" id="KW-0238">DNA-binding</keyword>
<dbReference type="AlphaFoldDB" id="A0LEW0"/>
<dbReference type="PRINTS" id="PR00625">
    <property type="entry name" value="JDOMAIN"/>
</dbReference>
<dbReference type="GO" id="GO:0051082">
    <property type="term" value="F:unfolded protein binding"/>
    <property type="evidence" value="ECO:0007669"/>
    <property type="project" value="InterPro"/>
</dbReference>
<dbReference type="FunFam" id="2.60.260.20:FF:000005">
    <property type="entry name" value="Chaperone protein dnaJ 1, mitochondrial"/>
    <property type="match status" value="1"/>
</dbReference>
<dbReference type="InterPro" id="IPR018253">
    <property type="entry name" value="DnaJ_domain_CS"/>
</dbReference>
<dbReference type="CDD" id="cd06257">
    <property type="entry name" value="DnaJ"/>
    <property type="match status" value="1"/>
</dbReference>
<keyword evidence="3" id="KW-0677">Repeat</keyword>
<dbReference type="RefSeq" id="WP_011697135.1">
    <property type="nucleotide sequence ID" value="NC_008554.1"/>
</dbReference>
<dbReference type="KEGG" id="sfu:Sfum_0261"/>
<keyword evidence="5" id="KW-0862">Zinc</keyword>
<dbReference type="GO" id="GO:0008270">
    <property type="term" value="F:zinc ion binding"/>
    <property type="evidence" value="ECO:0007669"/>
    <property type="project" value="UniProtKB-KW"/>
</dbReference>
<dbReference type="PANTHER" id="PTHR43096:SF52">
    <property type="entry name" value="DNAJ HOMOLOG 1, MITOCHONDRIAL-RELATED"/>
    <property type="match status" value="1"/>
</dbReference>
<dbReference type="GO" id="GO:0003677">
    <property type="term" value="F:DNA binding"/>
    <property type="evidence" value="ECO:0007669"/>
    <property type="project" value="UniProtKB-KW"/>
</dbReference>
<evidence type="ECO:0000256" key="6">
    <source>
        <dbReference type="ARBA" id="ARBA00023125"/>
    </source>
</evidence>
<dbReference type="GO" id="GO:0042026">
    <property type="term" value="P:protein refolding"/>
    <property type="evidence" value="ECO:0007669"/>
    <property type="project" value="TreeGrafter"/>
</dbReference>
<dbReference type="SUPFAM" id="SSF46565">
    <property type="entry name" value="Chaperone J-domain"/>
    <property type="match status" value="1"/>
</dbReference>
<dbReference type="STRING" id="335543.Sfum_0261"/>
<dbReference type="PROSITE" id="PS50076">
    <property type="entry name" value="DNAJ_2"/>
    <property type="match status" value="1"/>
</dbReference>
<proteinExistence type="predicted"/>
<evidence type="ECO:0000259" key="8">
    <source>
        <dbReference type="PROSITE" id="PS50076"/>
    </source>
</evidence>
<dbReference type="InterPro" id="IPR002939">
    <property type="entry name" value="DnaJ_C"/>
</dbReference>
<dbReference type="Pfam" id="PF01556">
    <property type="entry name" value="DnaJ_C"/>
    <property type="match status" value="1"/>
</dbReference>
<evidence type="ECO:0000256" key="7">
    <source>
        <dbReference type="ARBA" id="ARBA00023186"/>
    </source>
</evidence>
<gene>
    <name evidence="9" type="ordered locus">Sfum_0261</name>
</gene>
<reference evidence="9 10" key="1">
    <citation type="submission" date="2006-10" db="EMBL/GenBank/DDBJ databases">
        <title>Complete sequence of Syntrophobacter fumaroxidans MPOB.</title>
        <authorList>
            <consortium name="US DOE Joint Genome Institute"/>
            <person name="Copeland A."/>
            <person name="Lucas S."/>
            <person name="Lapidus A."/>
            <person name="Barry K."/>
            <person name="Detter J.C."/>
            <person name="Glavina del Rio T."/>
            <person name="Hammon N."/>
            <person name="Israni S."/>
            <person name="Pitluck S."/>
            <person name="Goltsman E.G."/>
            <person name="Martinez M."/>
            <person name="Schmutz J."/>
            <person name="Larimer F."/>
            <person name="Land M."/>
            <person name="Hauser L."/>
            <person name="Kyrpides N."/>
            <person name="Kim E."/>
            <person name="Boone D.R."/>
            <person name="Brockman F."/>
            <person name="Culley D."/>
            <person name="Ferry J."/>
            <person name="Gunsalus R."/>
            <person name="McInerney M.J."/>
            <person name="Morrison M."/>
            <person name="Plugge C."/>
            <person name="Rohlin L."/>
            <person name="Scholten J."/>
            <person name="Sieber J."/>
            <person name="Stams A.J.M."/>
            <person name="Worm P."/>
            <person name="Henstra A.M."/>
            <person name="Richardson P."/>
        </authorList>
    </citation>
    <scope>NUCLEOTIDE SEQUENCE [LARGE SCALE GENOMIC DNA]</scope>
    <source>
        <strain evidence="10">DSM 10017 / MPOB</strain>
    </source>
</reference>
<evidence type="ECO:0000256" key="2">
    <source>
        <dbReference type="ARBA" id="ARBA00022723"/>
    </source>
</evidence>
<keyword evidence="2" id="KW-0479">Metal-binding</keyword>
<dbReference type="InterPro" id="IPR036869">
    <property type="entry name" value="J_dom_sf"/>
</dbReference>
<dbReference type="FunFam" id="2.60.260.20:FF:000008">
    <property type="entry name" value="Curved DNA-binding protein"/>
    <property type="match status" value="1"/>
</dbReference>
<dbReference type="InterPro" id="IPR001623">
    <property type="entry name" value="DnaJ_domain"/>
</dbReference>
<keyword evidence="1" id="KW-0963">Cytoplasm</keyword>
<sequence>MAVKFRDYYEVLGVPRTATQEEIQRSYRKLARKFHPDVNKARDAEDKFKEINEAYEVLKDPEKRKKYDLLGENWKTGQEFRPPPGWDYQYDFGRGGGQGEFQWGGSGGFSDFFEMLFGGQRGGRARGGARRGGGPVWSQAGADQEATVRISLEDAFHGATKSITLQMQSLTPDGQVAVQEKTYEVKIPVGIMSGRKIRLSGQGGEGMGGGPRGDLYLKIEIEPHAVYRLKDRDIYVDLPVAPWEAVLGADVQLTTLSGQVTLKIPPGTQSGQKLRLRGKGMPNPKETAGDLYVVVQIMVPKHPSRREQELFEELRKESAFNPRL</sequence>
<keyword evidence="4" id="KW-0863">Zinc-finger</keyword>
<dbReference type="InterPro" id="IPR008971">
    <property type="entry name" value="HSP40/DnaJ_pept-bd"/>
</dbReference>
<evidence type="ECO:0000313" key="9">
    <source>
        <dbReference type="EMBL" id="ABK15962.1"/>
    </source>
</evidence>
<evidence type="ECO:0000256" key="3">
    <source>
        <dbReference type="ARBA" id="ARBA00022737"/>
    </source>
</evidence>
<feature type="domain" description="J" evidence="8">
    <location>
        <begin position="7"/>
        <end position="71"/>
    </location>
</feature>
<accession>A0LEW0</accession>
<dbReference type="Proteomes" id="UP000001784">
    <property type="component" value="Chromosome"/>
</dbReference>
<dbReference type="CDD" id="cd10747">
    <property type="entry name" value="DnaJ_C"/>
    <property type="match status" value="1"/>
</dbReference>
<dbReference type="HOGENOM" id="CLU_017633_0_0_7"/>
<dbReference type="Gene3D" id="2.60.260.20">
    <property type="entry name" value="Urease metallochaperone UreE, N-terminal domain"/>
    <property type="match status" value="2"/>
</dbReference>
<organism evidence="9 10">
    <name type="scientific">Syntrophobacter fumaroxidans (strain DSM 10017 / MPOB)</name>
    <dbReference type="NCBI Taxonomy" id="335543"/>
    <lineage>
        <taxon>Bacteria</taxon>
        <taxon>Pseudomonadati</taxon>
        <taxon>Thermodesulfobacteriota</taxon>
        <taxon>Syntrophobacteria</taxon>
        <taxon>Syntrophobacterales</taxon>
        <taxon>Syntrophobacteraceae</taxon>
        <taxon>Syntrophobacter</taxon>
    </lineage>
</organism>
<keyword evidence="10" id="KW-1185">Reference proteome</keyword>
<evidence type="ECO:0000256" key="1">
    <source>
        <dbReference type="ARBA" id="ARBA00022490"/>
    </source>
</evidence>
<dbReference type="Pfam" id="PF00226">
    <property type="entry name" value="DnaJ"/>
    <property type="match status" value="1"/>
</dbReference>
<dbReference type="SUPFAM" id="SSF49493">
    <property type="entry name" value="HSP40/DnaJ peptide-binding domain"/>
    <property type="match status" value="2"/>
</dbReference>
<dbReference type="FunCoup" id="A0LEW0">
    <property type="interactions" value="128"/>
</dbReference>
<protein>
    <submittedName>
        <fullName evidence="9">Chaperone DnaJ domain protein</fullName>
    </submittedName>
</protein>
<dbReference type="SMART" id="SM00271">
    <property type="entry name" value="DnaJ"/>
    <property type="match status" value="1"/>
</dbReference>
<name>A0LEW0_SYNFM</name>
<evidence type="ECO:0000313" key="10">
    <source>
        <dbReference type="Proteomes" id="UP000001784"/>
    </source>
</evidence>
<dbReference type="EMBL" id="CP000478">
    <property type="protein sequence ID" value="ABK15962.1"/>
    <property type="molecule type" value="Genomic_DNA"/>
</dbReference>
<dbReference type="PANTHER" id="PTHR43096">
    <property type="entry name" value="DNAJ HOMOLOG 1, MITOCHONDRIAL-RELATED"/>
    <property type="match status" value="1"/>
</dbReference>